<organism evidence="1 2">
    <name type="scientific">Centaurea solstitialis</name>
    <name type="common">yellow star-thistle</name>
    <dbReference type="NCBI Taxonomy" id="347529"/>
    <lineage>
        <taxon>Eukaryota</taxon>
        <taxon>Viridiplantae</taxon>
        <taxon>Streptophyta</taxon>
        <taxon>Embryophyta</taxon>
        <taxon>Tracheophyta</taxon>
        <taxon>Spermatophyta</taxon>
        <taxon>Magnoliopsida</taxon>
        <taxon>eudicotyledons</taxon>
        <taxon>Gunneridae</taxon>
        <taxon>Pentapetalae</taxon>
        <taxon>asterids</taxon>
        <taxon>campanulids</taxon>
        <taxon>Asterales</taxon>
        <taxon>Asteraceae</taxon>
        <taxon>Carduoideae</taxon>
        <taxon>Cardueae</taxon>
        <taxon>Centaureinae</taxon>
        <taxon>Centaurea</taxon>
    </lineage>
</organism>
<sequence>MGVAPSIIELIEIFCDNEGAIALTKELKDHRKSKPIERKYHFIVVSRVSTEENSMDPFMKTLTRPKHETSSSYSWISWKDPHVSVVVAASLHVFRQVVLRSSSTHSKVVIERCSDRHYARQVLVQRTTINVGEKFVTRNGVRVDTLGDSQGVVDGVRRRGDL</sequence>
<gene>
    <name evidence="1" type="ORF">OSB04_031952</name>
</gene>
<evidence type="ECO:0000313" key="2">
    <source>
        <dbReference type="Proteomes" id="UP001172457"/>
    </source>
</evidence>
<name>A0AA38SA10_9ASTR</name>
<evidence type="ECO:0000313" key="1">
    <source>
        <dbReference type="EMBL" id="KAJ9539219.1"/>
    </source>
</evidence>
<keyword evidence="2" id="KW-1185">Reference proteome</keyword>
<dbReference type="EMBL" id="JARYMX010000008">
    <property type="protein sequence ID" value="KAJ9539219.1"/>
    <property type="molecule type" value="Genomic_DNA"/>
</dbReference>
<dbReference type="Proteomes" id="UP001172457">
    <property type="component" value="Chromosome 8"/>
</dbReference>
<reference evidence="1" key="1">
    <citation type="submission" date="2023-03" db="EMBL/GenBank/DDBJ databases">
        <title>Chromosome-scale reference genome and RAD-based genetic map of yellow starthistle (Centaurea solstitialis) reveal putative structural variation and QTLs associated with invader traits.</title>
        <authorList>
            <person name="Reatini B."/>
            <person name="Cang F.A."/>
            <person name="Jiang Q."/>
            <person name="Mckibben M.T.W."/>
            <person name="Barker M.S."/>
            <person name="Rieseberg L.H."/>
            <person name="Dlugosch K.M."/>
        </authorList>
    </citation>
    <scope>NUCLEOTIDE SEQUENCE</scope>
    <source>
        <strain evidence="1">CAN-66</strain>
        <tissue evidence="1">Leaf</tissue>
    </source>
</reference>
<accession>A0AA38SA10</accession>
<proteinExistence type="predicted"/>
<protein>
    <submittedName>
        <fullName evidence="1">Uncharacterized protein</fullName>
    </submittedName>
</protein>
<dbReference type="AlphaFoldDB" id="A0AA38SA10"/>
<comment type="caution">
    <text evidence="1">The sequence shown here is derived from an EMBL/GenBank/DDBJ whole genome shotgun (WGS) entry which is preliminary data.</text>
</comment>